<proteinExistence type="inferred from homology"/>
<reference evidence="6" key="1">
    <citation type="submission" date="2020-02" db="EMBL/GenBank/DDBJ databases">
        <authorList>
            <person name="Meier V. D."/>
        </authorList>
    </citation>
    <scope>NUCLEOTIDE SEQUENCE</scope>
    <source>
        <strain evidence="6">AVDCRST_MAG41</strain>
    </source>
</reference>
<dbReference type="EMBL" id="CADCTP010000433">
    <property type="protein sequence ID" value="CAA9292308.1"/>
    <property type="molecule type" value="Genomic_DNA"/>
</dbReference>
<dbReference type="InterPro" id="IPR027417">
    <property type="entry name" value="P-loop_NTPase"/>
</dbReference>
<dbReference type="GO" id="GO:0005524">
    <property type="term" value="F:ATP binding"/>
    <property type="evidence" value="ECO:0007669"/>
    <property type="project" value="UniProtKB-KW"/>
</dbReference>
<organism evidence="6">
    <name type="scientific">uncultured Mycobacteriales bacterium</name>
    <dbReference type="NCBI Taxonomy" id="581187"/>
    <lineage>
        <taxon>Bacteria</taxon>
        <taxon>Bacillati</taxon>
        <taxon>Actinomycetota</taxon>
        <taxon>Actinomycetes</taxon>
        <taxon>Mycobacteriales</taxon>
        <taxon>environmental samples</taxon>
    </lineage>
</organism>
<dbReference type="SUPFAM" id="SSF52540">
    <property type="entry name" value="P-loop containing nucleoside triphosphate hydrolases"/>
    <property type="match status" value="1"/>
</dbReference>
<evidence type="ECO:0000256" key="2">
    <source>
        <dbReference type="ARBA" id="ARBA00022448"/>
    </source>
</evidence>
<accession>A0A6J4K0D3</accession>
<protein>
    <submittedName>
        <fullName evidence="6">Efflux ABC transporter, ATP-binding protein</fullName>
    </submittedName>
</protein>
<gene>
    <name evidence="6" type="ORF">AVDCRST_MAG41-4468</name>
</gene>
<dbReference type="GO" id="GO:0016887">
    <property type="term" value="F:ATP hydrolysis activity"/>
    <property type="evidence" value="ECO:0007669"/>
    <property type="project" value="InterPro"/>
</dbReference>
<dbReference type="PANTHER" id="PTHR43335:SF4">
    <property type="entry name" value="ABC TRANSPORTER, ATP-BINDING PROTEIN"/>
    <property type="match status" value="1"/>
</dbReference>
<dbReference type="InterPro" id="IPR003439">
    <property type="entry name" value="ABC_transporter-like_ATP-bd"/>
</dbReference>
<dbReference type="Gene3D" id="3.40.50.300">
    <property type="entry name" value="P-loop containing nucleotide triphosphate hydrolases"/>
    <property type="match status" value="1"/>
</dbReference>
<evidence type="ECO:0000259" key="5">
    <source>
        <dbReference type="PROSITE" id="PS50893"/>
    </source>
</evidence>
<keyword evidence="2" id="KW-0813">Transport</keyword>
<keyword evidence="3" id="KW-0547">Nucleotide-binding</keyword>
<dbReference type="Pfam" id="PF00005">
    <property type="entry name" value="ABC_tran"/>
    <property type="match status" value="1"/>
</dbReference>
<name>A0A6J4K0D3_9ACTN</name>
<dbReference type="InterPro" id="IPR003593">
    <property type="entry name" value="AAA+_ATPase"/>
</dbReference>
<sequence length="297" mass="30870">MITVRGLTKRYGGTVAVDGVSFDVRPGVVTGFLGPNGSGKSTTMRLILGLDRPGAGTATVHGVPYRELTAPLRQVGALLDAKAVHGNRSARRHLTWLARAGGIPVRRVEEVLDQVGLTAAADRKVRGYSLGMFQRLGLAAALLGDPPTLLLDEPVNGLDPDGVRQVRRLLLRLAAEGRTVLVSSHQMAEMQETAEHVLVIGRGRIVADTTLAELTREHGGGRVLVRTPEPERLAAVLAGAGGEVLPGTDCRLDVGGLPAAAIGDAAAAAGITLHELTPSRGSLEDAFLDLVGVGVAA</sequence>
<evidence type="ECO:0000256" key="3">
    <source>
        <dbReference type="ARBA" id="ARBA00022741"/>
    </source>
</evidence>
<dbReference type="PROSITE" id="PS50893">
    <property type="entry name" value="ABC_TRANSPORTER_2"/>
    <property type="match status" value="1"/>
</dbReference>
<dbReference type="InterPro" id="IPR017871">
    <property type="entry name" value="ABC_transporter-like_CS"/>
</dbReference>
<evidence type="ECO:0000256" key="4">
    <source>
        <dbReference type="ARBA" id="ARBA00022840"/>
    </source>
</evidence>
<dbReference type="AlphaFoldDB" id="A0A6J4K0D3"/>
<dbReference type="PROSITE" id="PS00211">
    <property type="entry name" value="ABC_TRANSPORTER_1"/>
    <property type="match status" value="1"/>
</dbReference>
<dbReference type="SMART" id="SM00382">
    <property type="entry name" value="AAA"/>
    <property type="match status" value="1"/>
</dbReference>
<evidence type="ECO:0000256" key="1">
    <source>
        <dbReference type="ARBA" id="ARBA00005417"/>
    </source>
</evidence>
<dbReference type="PANTHER" id="PTHR43335">
    <property type="entry name" value="ABC TRANSPORTER, ATP-BINDING PROTEIN"/>
    <property type="match status" value="1"/>
</dbReference>
<comment type="similarity">
    <text evidence="1">Belongs to the ABC transporter superfamily.</text>
</comment>
<feature type="domain" description="ABC transporter" evidence="5">
    <location>
        <begin position="2"/>
        <end position="227"/>
    </location>
</feature>
<evidence type="ECO:0000313" key="6">
    <source>
        <dbReference type="EMBL" id="CAA9292308.1"/>
    </source>
</evidence>
<keyword evidence="4 6" id="KW-0067">ATP-binding</keyword>